<dbReference type="EMBL" id="JAJIAO010000004">
    <property type="protein sequence ID" value="MCK8624806.1"/>
    <property type="molecule type" value="Genomic_DNA"/>
</dbReference>
<keyword evidence="2" id="KW-1185">Reference proteome</keyword>
<name>A0ABT0I256_9LACO</name>
<proteinExistence type="predicted"/>
<evidence type="ECO:0000313" key="1">
    <source>
        <dbReference type="EMBL" id="MCK8624806.1"/>
    </source>
</evidence>
<dbReference type="Proteomes" id="UP001522905">
    <property type="component" value="Unassembled WGS sequence"/>
</dbReference>
<reference evidence="1 2" key="1">
    <citation type="submission" date="2021-11" db="EMBL/GenBank/DDBJ databases">
        <title>Comparative genomics of bee honey and flower isolates.</title>
        <authorList>
            <person name="Bechtner J.D."/>
            <person name="Gallus M.K."/>
            <person name="Ehrmann M."/>
        </authorList>
    </citation>
    <scope>NUCLEOTIDE SEQUENCE [LARGE SCALE GENOMIC DNA]</scope>
    <source>
        <strain evidence="1 2">M161</strain>
    </source>
</reference>
<organism evidence="1 2">
    <name type="scientific">Apilactobacillus xinyiensis</name>
    <dbReference type="NCBI Taxonomy" id="2841032"/>
    <lineage>
        <taxon>Bacteria</taxon>
        <taxon>Bacillati</taxon>
        <taxon>Bacillota</taxon>
        <taxon>Bacilli</taxon>
        <taxon>Lactobacillales</taxon>
        <taxon>Lactobacillaceae</taxon>
        <taxon>Apilactobacillus</taxon>
    </lineage>
</organism>
<comment type="caution">
    <text evidence="1">The sequence shown here is derived from an EMBL/GenBank/DDBJ whole genome shotgun (WGS) entry which is preliminary data.</text>
</comment>
<evidence type="ECO:0000313" key="2">
    <source>
        <dbReference type="Proteomes" id="UP001522905"/>
    </source>
</evidence>
<sequence length="72" mass="8353">MQMKVKMYDEDLSLIEILFIPKITFCFNQSLLIKINKPKEKMYLDATDNASLSLNTIENVIAKNNDIIICKK</sequence>
<gene>
    <name evidence="1" type="ORF">LNP07_04675</name>
</gene>
<accession>A0ABT0I256</accession>
<dbReference type="RefSeq" id="WP_220751124.1">
    <property type="nucleotide sequence ID" value="NZ_BPLL01000007.1"/>
</dbReference>
<protein>
    <submittedName>
        <fullName evidence="1">Uncharacterized protein</fullName>
    </submittedName>
</protein>